<keyword evidence="4" id="KW-0121">Carboxypeptidase</keyword>
<dbReference type="InterPro" id="IPR023346">
    <property type="entry name" value="Lysozyme-like_dom_sf"/>
</dbReference>
<dbReference type="Gene3D" id="3.40.710.10">
    <property type="entry name" value="DD-peptidase/beta-lactamase superfamily"/>
    <property type="match status" value="1"/>
</dbReference>
<feature type="domain" description="Penicillin-binding C-terminal" evidence="14">
    <location>
        <begin position="600"/>
        <end position="678"/>
    </location>
</feature>
<dbReference type="EC" id="2.4.99.28" evidence="10"/>
<keyword evidence="5" id="KW-0645">Protease</keyword>
<dbReference type="GO" id="GO:0008955">
    <property type="term" value="F:peptidoglycan glycosyltransferase activity"/>
    <property type="evidence" value="ECO:0007669"/>
    <property type="project" value="UniProtKB-EC"/>
</dbReference>
<evidence type="ECO:0000256" key="10">
    <source>
        <dbReference type="ARBA" id="ARBA00044770"/>
    </source>
</evidence>
<dbReference type="GO" id="GO:0008658">
    <property type="term" value="F:penicillin binding"/>
    <property type="evidence" value="ECO:0007669"/>
    <property type="project" value="InterPro"/>
</dbReference>
<dbReference type="Proteomes" id="UP000051401">
    <property type="component" value="Unassembled WGS sequence"/>
</dbReference>
<dbReference type="InterPro" id="IPR001264">
    <property type="entry name" value="Glyco_trans_51"/>
</dbReference>
<protein>
    <recommendedName>
        <fullName evidence="10">peptidoglycan glycosyltransferase</fullName>
        <ecNumber evidence="10">2.4.99.28</ecNumber>
    </recommendedName>
</protein>
<dbReference type="PANTHER" id="PTHR32282">
    <property type="entry name" value="BINDING PROTEIN TRANSPEPTIDASE, PUTATIVE-RELATED"/>
    <property type="match status" value="1"/>
</dbReference>
<dbReference type="InterPro" id="IPR001460">
    <property type="entry name" value="PCN-bd_Tpept"/>
</dbReference>
<dbReference type="GO" id="GO:0009252">
    <property type="term" value="P:peptidoglycan biosynthetic process"/>
    <property type="evidence" value="ECO:0007669"/>
    <property type="project" value="UniProtKB-UniPathway"/>
</dbReference>
<evidence type="ECO:0000259" key="14">
    <source>
        <dbReference type="Pfam" id="PF06832"/>
    </source>
</evidence>
<evidence type="ECO:0000256" key="5">
    <source>
        <dbReference type="ARBA" id="ARBA00022670"/>
    </source>
</evidence>
<evidence type="ECO:0000256" key="2">
    <source>
        <dbReference type="ARBA" id="ARBA00007090"/>
    </source>
</evidence>
<feature type="domain" description="Penicillin-binding protein transpeptidase" evidence="12">
    <location>
        <begin position="303"/>
        <end position="516"/>
    </location>
</feature>
<sequence>MRADRLLLALALVLFTAGLGRDTFDRWVDATQLPVLVTETSTEMRDRNGDLLRLYTVEDGRWRLSVGPDAVDRRYIDMLIGYEDKRFFQHAGVDPRAILRAVGQALWHGEVVSGGSTLTMQAARLLEDSGTGQLSGKLRQIRVALALERRLSKDRILQIYLTRAPFGGNLEGVRAATLAYFGKEPKRLTAAEAALLVALPQSPEARRPDRNRQAAGDARDRVLERLGGADILSESEITAAYSEPVPFARKPFPALAPHLTDLALAESPVAPRHTLTLDRTLQQSVESLAKDSLRTLPEGVSVALVIADHRSGEILASVGSASYASGDGRQGYVDMTRALRSPGSTLKPLVYAMGFDRGLAHPQTLINDRPVAFGSYAPQNFDGAFRGELSVTDALRQSLNIPVILLLNEIGPAHLMDALRKSGLAPELPGDQPGLAVALGGVGVTLTDLVQLYAMLANEGRTRPLHWHDSPPTTPIHNVISRSAAWQVGDILAGLTPPPGAPRGRIAYKTGTSYGHRDAWAVGFDGAHVAGVWIGRADGTPVPGAFGGDLAAPILFEAFQRLKPEADPLPPPPPETLIVSTAELPQPLKRFTGREAVFRPDEDAPKLVFPPSGARLPVDGIGLAVKLRDGTPPFTWMANGAAVLTGIHRRDTVLNGLSRGYSTLSVIDAEGRADRVTVWID</sequence>
<dbReference type="InterPro" id="IPR050396">
    <property type="entry name" value="Glycosyltr_51/Transpeptidase"/>
</dbReference>
<evidence type="ECO:0000256" key="7">
    <source>
        <dbReference type="ARBA" id="ARBA00022679"/>
    </source>
</evidence>
<accession>A0A0T5PEY1</accession>
<dbReference type="Pfam" id="PF06832">
    <property type="entry name" value="BiPBP_C"/>
    <property type="match status" value="1"/>
</dbReference>
<dbReference type="GO" id="GO:0004180">
    <property type="term" value="F:carboxypeptidase activity"/>
    <property type="evidence" value="ECO:0007669"/>
    <property type="project" value="UniProtKB-KW"/>
</dbReference>
<keyword evidence="8" id="KW-0378">Hydrolase</keyword>
<comment type="similarity">
    <text evidence="2">In the C-terminal section; belongs to the transpeptidase family.</text>
</comment>
<dbReference type="InterPro" id="IPR009647">
    <property type="entry name" value="PBP_C"/>
</dbReference>
<dbReference type="InterPro" id="IPR012338">
    <property type="entry name" value="Beta-lactam/transpept-like"/>
</dbReference>
<dbReference type="EMBL" id="CP031598">
    <property type="protein sequence ID" value="QEW29193.1"/>
    <property type="molecule type" value="Genomic_DNA"/>
</dbReference>
<feature type="domain" description="Glycosyl transferase family 51" evidence="13">
    <location>
        <begin position="57"/>
        <end position="226"/>
    </location>
</feature>
<evidence type="ECO:0000256" key="8">
    <source>
        <dbReference type="ARBA" id="ARBA00022801"/>
    </source>
</evidence>
<dbReference type="GO" id="GO:0006508">
    <property type="term" value="P:proteolysis"/>
    <property type="evidence" value="ECO:0007669"/>
    <property type="project" value="UniProtKB-KW"/>
</dbReference>
<evidence type="ECO:0000313" key="17">
    <source>
        <dbReference type="Proteomes" id="UP000051401"/>
    </source>
</evidence>
<dbReference type="PANTHER" id="PTHR32282:SF15">
    <property type="entry name" value="PENICILLIN-BINDING PROTEIN 1C"/>
    <property type="match status" value="1"/>
</dbReference>
<reference evidence="16 18" key="2">
    <citation type="submission" date="2018-08" db="EMBL/GenBank/DDBJ databases">
        <title>Genetic Globetrotter - A new plasmid hitch-hiking vast phylogenetic and geographic distances.</title>
        <authorList>
            <person name="Vollmers J."/>
            <person name="Petersen J."/>
        </authorList>
    </citation>
    <scope>NUCLEOTIDE SEQUENCE [LARGE SCALE GENOMIC DNA]</scope>
    <source>
        <strain evidence="16 18">DSM 26383</strain>
    </source>
</reference>
<dbReference type="OrthoDB" id="9766909at2"/>
<evidence type="ECO:0000256" key="11">
    <source>
        <dbReference type="ARBA" id="ARBA00049902"/>
    </source>
</evidence>
<keyword evidence="17" id="KW-1185">Reference proteome</keyword>
<dbReference type="NCBIfam" id="TIGR02073">
    <property type="entry name" value="PBP_1c"/>
    <property type="match status" value="1"/>
</dbReference>
<evidence type="ECO:0000313" key="18">
    <source>
        <dbReference type="Proteomes" id="UP000325785"/>
    </source>
</evidence>
<dbReference type="UniPathway" id="UPA00219"/>
<dbReference type="Pfam" id="PF00912">
    <property type="entry name" value="Transgly"/>
    <property type="match status" value="1"/>
</dbReference>
<evidence type="ECO:0000256" key="6">
    <source>
        <dbReference type="ARBA" id="ARBA00022676"/>
    </source>
</evidence>
<evidence type="ECO:0000256" key="1">
    <source>
        <dbReference type="ARBA" id="ARBA00004752"/>
    </source>
</evidence>
<dbReference type="SUPFAM" id="SSF53955">
    <property type="entry name" value="Lysozyme-like"/>
    <property type="match status" value="1"/>
</dbReference>
<evidence type="ECO:0000256" key="3">
    <source>
        <dbReference type="ARBA" id="ARBA00007739"/>
    </source>
</evidence>
<dbReference type="SUPFAM" id="SSF56601">
    <property type="entry name" value="beta-lactamase/transpeptidase-like"/>
    <property type="match status" value="1"/>
</dbReference>
<evidence type="ECO:0000313" key="16">
    <source>
        <dbReference type="EMBL" id="QEW29193.1"/>
    </source>
</evidence>
<dbReference type="AlphaFoldDB" id="A0A0T5PEY1"/>
<proteinExistence type="inferred from homology"/>
<keyword evidence="6" id="KW-0328">Glycosyltransferase</keyword>
<keyword evidence="9" id="KW-0511">Multifunctional enzyme</keyword>
<keyword evidence="7" id="KW-0808">Transferase</keyword>
<dbReference type="Gene3D" id="1.10.3810.10">
    <property type="entry name" value="Biosynthetic peptidoglycan transglycosylase-like"/>
    <property type="match status" value="1"/>
</dbReference>
<evidence type="ECO:0000256" key="9">
    <source>
        <dbReference type="ARBA" id="ARBA00023268"/>
    </source>
</evidence>
<dbReference type="InterPro" id="IPR011815">
    <property type="entry name" value="PBP_1c"/>
</dbReference>
<evidence type="ECO:0000256" key="4">
    <source>
        <dbReference type="ARBA" id="ARBA00022645"/>
    </source>
</evidence>
<dbReference type="InterPro" id="IPR036950">
    <property type="entry name" value="PBP_transglycosylase"/>
</dbReference>
<dbReference type="GO" id="GO:0030288">
    <property type="term" value="C:outer membrane-bounded periplasmic space"/>
    <property type="evidence" value="ECO:0007669"/>
    <property type="project" value="TreeGrafter"/>
</dbReference>
<comment type="similarity">
    <text evidence="3">In the N-terminal section; belongs to the glycosyltransferase 51 family.</text>
</comment>
<evidence type="ECO:0000313" key="15">
    <source>
        <dbReference type="EMBL" id="KRS19486.1"/>
    </source>
</evidence>
<gene>
    <name evidence="16" type="primary">pbpF</name>
    <name evidence="16" type="ORF">RIdsm_05035</name>
    <name evidence="15" type="ORF">XM52_01180</name>
</gene>
<name>A0A0T5PEY1_9RHOB</name>
<dbReference type="Proteomes" id="UP000325785">
    <property type="component" value="Chromosome"/>
</dbReference>
<dbReference type="Pfam" id="PF00905">
    <property type="entry name" value="Transpeptidase"/>
    <property type="match status" value="1"/>
</dbReference>
<dbReference type="RefSeq" id="WP_057812428.1">
    <property type="nucleotide sequence ID" value="NZ_CP031598.1"/>
</dbReference>
<evidence type="ECO:0000259" key="12">
    <source>
        <dbReference type="Pfam" id="PF00905"/>
    </source>
</evidence>
<dbReference type="EMBL" id="LAXI01000001">
    <property type="protein sequence ID" value="KRS19486.1"/>
    <property type="molecule type" value="Genomic_DNA"/>
</dbReference>
<organism evidence="15 17">
    <name type="scientific">Roseovarius indicus</name>
    <dbReference type="NCBI Taxonomy" id="540747"/>
    <lineage>
        <taxon>Bacteria</taxon>
        <taxon>Pseudomonadati</taxon>
        <taxon>Pseudomonadota</taxon>
        <taxon>Alphaproteobacteria</taxon>
        <taxon>Rhodobacterales</taxon>
        <taxon>Roseobacteraceae</taxon>
        <taxon>Roseovarius</taxon>
    </lineage>
</organism>
<dbReference type="PATRIC" id="fig|540747.5.peg.237"/>
<comment type="pathway">
    <text evidence="1">Cell wall biogenesis; peptidoglycan biosynthesis.</text>
</comment>
<dbReference type="KEGG" id="rid:RIdsm_05035"/>
<reference evidence="15 17" key="1">
    <citation type="submission" date="2015-04" db="EMBL/GenBank/DDBJ databases">
        <title>The draft genome sequence of Roseovarius indicus B108T.</title>
        <authorList>
            <person name="Li G."/>
            <person name="Lai Q."/>
            <person name="Shao Z."/>
            <person name="Yan P."/>
        </authorList>
    </citation>
    <scope>NUCLEOTIDE SEQUENCE [LARGE SCALE GENOMIC DNA]</scope>
    <source>
        <strain evidence="15 17">B108</strain>
    </source>
</reference>
<evidence type="ECO:0000259" key="13">
    <source>
        <dbReference type="Pfam" id="PF00912"/>
    </source>
</evidence>
<dbReference type="STRING" id="540747.SAMN04488031_102466"/>
<comment type="catalytic activity">
    <reaction evidence="11">
        <text>[GlcNAc-(1-&gt;4)-Mur2Ac(oyl-L-Ala-gamma-D-Glu-L-Lys-D-Ala-D-Ala)](n)-di-trans,octa-cis-undecaprenyl diphosphate + beta-D-GlcNAc-(1-&gt;4)-Mur2Ac(oyl-L-Ala-gamma-D-Glu-L-Lys-D-Ala-D-Ala)-di-trans,octa-cis-undecaprenyl diphosphate = [GlcNAc-(1-&gt;4)-Mur2Ac(oyl-L-Ala-gamma-D-Glu-L-Lys-D-Ala-D-Ala)](n+1)-di-trans,octa-cis-undecaprenyl diphosphate + di-trans,octa-cis-undecaprenyl diphosphate + H(+)</text>
        <dbReference type="Rhea" id="RHEA:23708"/>
        <dbReference type="Rhea" id="RHEA-COMP:9602"/>
        <dbReference type="Rhea" id="RHEA-COMP:9603"/>
        <dbReference type="ChEBI" id="CHEBI:15378"/>
        <dbReference type="ChEBI" id="CHEBI:58405"/>
        <dbReference type="ChEBI" id="CHEBI:60033"/>
        <dbReference type="ChEBI" id="CHEBI:78435"/>
        <dbReference type="EC" id="2.4.99.28"/>
    </reaction>
</comment>